<dbReference type="Gene3D" id="3.10.350.10">
    <property type="entry name" value="LysM domain"/>
    <property type="match status" value="1"/>
</dbReference>
<sequence>MAEQQSSGLRFDIYERIHLPDEMTGIRELDEIELSPHIQVQSVGDHTVLKGELVLSGHYIGVNDSDGNQSLEYKIPVEITLPMNRSQVVGHIQAEIENFDVDLLSAKSLNVTGVLTLRGFRLAAEEPEEWKEEEEIVFVHRKLEEPEFAWEQAGSVRQSAEELQAAVDAAGDSQSWPGERIASFAEEARAAQEDWSEQEQDARNAAQEARIAQEAWDAQETRDVQAEAAPEAQEVAGEGEEPPSLPGNHFAGDDSIENPDARTEEAEPTPEPQAAEDPQEVKIAFSGKKLVEKIQEKALDLKSLLHKPSSDKSSDNSSEKSKNKRDAELGGGSRQDQGELSGRSRPEQSYAGNEQPARFSPPGTEAPLDDALEWKKLFLHEGKEESFRRLRMRIVQKNETIELIAEKYSINPREIILLNKLGDQEVLEGQVIYIPK</sequence>
<feature type="compositionally biased region" description="Basic and acidic residues" evidence="1">
    <location>
        <begin position="308"/>
        <end position="328"/>
    </location>
</feature>
<dbReference type="EMBL" id="JAYJLD010000002">
    <property type="protein sequence ID" value="MEB3100390.1"/>
    <property type="molecule type" value="Genomic_DNA"/>
</dbReference>
<proteinExistence type="predicted"/>
<reference evidence="3" key="1">
    <citation type="submission" date="2023-12" db="EMBL/GenBank/DDBJ databases">
        <title>Fervidustalea candida gen. nov., sp. nov., a novel member of the family Paenibacillaceae isolated from a geothermal area.</title>
        <authorList>
            <person name="Li W.-J."/>
            <person name="Jiao J.-Y."/>
            <person name="Chen Y."/>
        </authorList>
    </citation>
    <scope>NUCLEOTIDE SEQUENCE</scope>
    <source>
        <strain evidence="3">SYSU GA230002</strain>
    </source>
</reference>
<dbReference type="InterPro" id="IPR018392">
    <property type="entry name" value="LysM"/>
</dbReference>
<protein>
    <submittedName>
        <fullName evidence="3">LysM peptidoglycan-binding domain-containing protein</fullName>
    </submittedName>
</protein>
<evidence type="ECO:0000313" key="3">
    <source>
        <dbReference type="EMBL" id="MEB3100390.1"/>
    </source>
</evidence>
<dbReference type="Pfam" id="PF01476">
    <property type="entry name" value="LysM"/>
    <property type="match status" value="1"/>
</dbReference>
<dbReference type="CDD" id="cd00118">
    <property type="entry name" value="LysM"/>
    <property type="match status" value="1"/>
</dbReference>
<evidence type="ECO:0000313" key="4">
    <source>
        <dbReference type="Proteomes" id="UP001310386"/>
    </source>
</evidence>
<evidence type="ECO:0000259" key="2">
    <source>
        <dbReference type="SMART" id="SM00257"/>
    </source>
</evidence>
<feature type="region of interest" description="Disordered" evidence="1">
    <location>
        <begin position="301"/>
        <end position="367"/>
    </location>
</feature>
<keyword evidence="4" id="KW-1185">Reference proteome</keyword>
<organism evidence="3 4">
    <name type="scientific">Ferviditalea candida</name>
    <dbReference type="NCBI Taxonomy" id="3108399"/>
    <lineage>
        <taxon>Bacteria</taxon>
        <taxon>Bacillati</taxon>
        <taxon>Bacillota</taxon>
        <taxon>Bacilli</taxon>
        <taxon>Bacillales</taxon>
        <taxon>Paenibacillaceae</taxon>
        <taxon>Ferviditalea</taxon>
    </lineage>
</organism>
<dbReference type="Proteomes" id="UP001310386">
    <property type="component" value="Unassembled WGS sequence"/>
</dbReference>
<dbReference type="SMART" id="SM00257">
    <property type="entry name" value="LysM"/>
    <property type="match status" value="1"/>
</dbReference>
<dbReference type="InterPro" id="IPR048862">
    <property type="entry name" value="SPOCS_spoVID_N"/>
</dbReference>
<gene>
    <name evidence="3" type="ORF">VF724_01790</name>
</gene>
<dbReference type="Pfam" id="PF20918">
    <property type="entry name" value="SPOCS_spoVID-N"/>
    <property type="match status" value="1"/>
</dbReference>
<feature type="region of interest" description="Disordered" evidence="1">
    <location>
        <begin position="187"/>
        <end position="283"/>
    </location>
</feature>
<name>A0ABU5ZD02_9BACL</name>
<dbReference type="SUPFAM" id="SSF54106">
    <property type="entry name" value="LysM domain"/>
    <property type="match status" value="1"/>
</dbReference>
<comment type="caution">
    <text evidence="3">The sequence shown here is derived from an EMBL/GenBank/DDBJ whole genome shotgun (WGS) entry which is preliminary data.</text>
</comment>
<feature type="domain" description="LysM" evidence="2">
    <location>
        <begin position="392"/>
        <end position="435"/>
    </location>
</feature>
<dbReference type="InterPro" id="IPR036779">
    <property type="entry name" value="LysM_dom_sf"/>
</dbReference>
<feature type="compositionally biased region" description="Low complexity" evidence="1">
    <location>
        <begin position="226"/>
        <end position="236"/>
    </location>
</feature>
<accession>A0ABU5ZD02</accession>
<evidence type="ECO:0000256" key="1">
    <source>
        <dbReference type="SAM" id="MobiDB-lite"/>
    </source>
</evidence>
<dbReference type="RefSeq" id="WP_371752503.1">
    <property type="nucleotide sequence ID" value="NZ_JAYJLD010000002.1"/>
</dbReference>